<proteinExistence type="predicted"/>
<keyword evidence="3" id="KW-1185">Reference proteome</keyword>
<dbReference type="EMBL" id="JAUEDM010000001">
    <property type="protein sequence ID" value="KAK3329309.1"/>
    <property type="molecule type" value="Genomic_DNA"/>
</dbReference>
<gene>
    <name evidence="2" type="ORF">B0H66DRAFT_596900</name>
</gene>
<feature type="region of interest" description="Disordered" evidence="1">
    <location>
        <begin position="309"/>
        <end position="336"/>
    </location>
</feature>
<evidence type="ECO:0000256" key="1">
    <source>
        <dbReference type="SAM" id="MobiDB-lite"/>
    </source>
</evidence>
<reference evidence="2" key="1">
    <citation type="journal article" date="2023" name="Mol. Phylogenet. Evol.">
        <title>Genome-scale phylogeny and comparative genomics of the fungal order Sordariales.</title>
        <authorList>
            <person name="Hensen N."/>
            <person name="Bonometti L."/>
            <person name="Westerberg I."/>
            <person name="Brannstrom I.O."/>
            <person name="Guillou S."/>
            <person name="Cros-Aarteil S."/>
            <person name="Calhoun S."/>
            <person name="Haridas S."/>
            <person name="Kuo A."/>
            <person name="Mondo S."/>
            <person name="Pangilinan J."/>
            <person name="Riley R."/>
            <person name="LaButti K."/>
            <person name="Andreopoulos B."/>
            <person name="Lipzen A."/>
            <person name="Chen C."/>
            <person name="Yan M."/>
            <person name="Daum C."/>
            <person name="Ng V."/>
            <person name="Clum A."/>
            <person name="Steindorff A."/>
            <person name="Ohm R.A."/>
            <person name="Martin F."/>
            <person name="Silar P."/>
            <person name="Natvig D.O."/>
            <person name="Lalanne C."/>
            <person name="Gautier V."/>
            <person name="Ament-Velasquez S.L."/>
            <person name="Kruys A."/>
            <person name="Hutchinson M.I."/>
            <person name="Powell A.J."/>
            <person name="Barry K."/>
            <person name="Miller A.N."/>
            <person name="Grigoriev I.V."/>
            <person name="Debuchy R."/>
            <person name="Gladieux P."/>
            <person name="Hiltunen Thoren M."/>
            <person name="Johannesson H."/>
        </authorList>
    </citation>
    <scope>NUCLEOTIDE SEQUENCE</scope>
    <source>
        <strain evidence="2">CBS 118394</strain>
    </source>
</reference>
<name>A0AAE0IQK1_9PEZI</name>
<evidence type="ECO:0000313" key="2">
    <source>
        <dbReference type="EMBL" id="KAK3329309.1"/>
    </source>
</evidence>
<evidence type="ECO:0000313" key="3">
    <source>
        <dbReference type="Proteomes" id="UP001283341"/>
    </source>
</evidence>
<protein>
    <submittedName>
        <fullName evidence="2">Uncharacterized protein</fullName>
    </submittedName>
</protein>
<comment type="caution">
    <text evidence="2">The sequence shown here is derived from an EMBL/GenBank/DDBJ whole genome shotgun (WGS) entry which is preliminary data.</text>
</comment>
<dbReference type="Proteomes" id="UP001283341">
    <property type="component" value="Unassembled WGS sequence"/>
</dbReference>
<organism evidence="2 3">
    <name type="scientific">Apodospora peruviana</name>
    <dbReference type="NCBI Taxonomy" id="516989"/>
    <lineage>
        <taxon>Eukaryota</taxon>
        <taxon>Fungi</taxon>
        <taxon>Dikarya</taxon>
        <taxon>Ascomycota</taxon>
        <taxon>Pezizomycotina</taxon>
        <taxon>Sordariomycetes</taxon>
        <taxon>Sordariomycetidae</taxon>
        <taxon>Sordariales</taxon>
        <taxon>Lasiosphaeriaceae</taxon>
        <taxon>Apodospora</taxon>
    </lineage>
</organism>
<reference evidence="2" key="2">
    <citation type="submission" date="2023-06" db="EMBL/GenBank/DDBJ databases">
        <authorList>
            <consortium name="Lawrence Berkeley National Laboratory"/>
            <person name="Haridas S."/>
            <person name="Hensen N."/>
            <person name="Bonometti L."/>
            <person name="Westerberg I."/>
            <person name="Brannstrom I.O."/>
            <person name="Guillou S."/>
            <person name="Cros-Aarteil S."/>
            <person name="Calhoun S."/>
            <person name="Kuo A."/>
            <person name="Mondo S."/>
            <person name="Pangilinan J."/>
            <person name="Riley R."/>
            <person name="Labutti K."/>
            <person name="Andreopoulos B."/>
            <person name="Lipzen A."/>
            <person name="Chen C."/>
            <person name="Yanf M."/>
            <person name="Daum C."/>
            <person name="Ng V."/>
            <person name="Clum A."/>
            <person name="Steindorff A."/>
            <person name="Ohm R."/>
            <person name="Martin F."/>
            <person name="Silar P."/>
            <person name="Natvig D."/>
            <person name="Lalanne C."/>
            <person name="Gautier V."/>
            <person name="Ament-Velasquez S.L."/>
            <person name="Kruys A."/>
            <person name="Hutchinson M.I."/>
            <person name="Powell A.J."/>
            <person name="Barry K."/>
            <person name="Miller A.N."/>
            <person name="Grigoriev I.V."/>
            <person name="Debuchy R."/>
            <person name="Gladieux P."/>
            <person name="Thoren M.H."/>
            <person name="Johannesson H."/>
        </authorList>
    </citation>
    <scope>NUCLEOTIDE SEQUENCE</scope>
    <source>
        <strain evidence="2">CBS 118394</strain>
    </source>
</reference>
<dbReference type="AlphaFoldDB" id="A0AAE0IQK1"/>
<accession>A0AAE0IQK1</accession>
<sequence>MKGRPIDQLVYEYMFPKPRQSDPQSFHALLQRHLILEVRQEVHSFYGHLDTQEAKYPGLDYTRPIHRIRLSRWQWHRRLFRAFDNLHLTNAEIASLTKWEGTKWAKERFEREQGITIRDTTDDDFAQWIEPEDRPAARAQRALSQETEERSVIMAEAMAADEESDEELESVAVPLNEQLREQIALRNASGDLSTPLDPEFENWLKNAIESGELPHVADQIARLSGPQSSLTADDIFPVRFLAAARAGHWNEIPGFYHDVIRHVLETESHSRRMQSAVSASSSGHASSGLAPLNVANIFGPEQRRTFSDLRLPVGSDGNGPTAQSGIRVQRTARPGA</sequence>